<reference evidence="3" key="1">
    <citation type="submission" date="2011-11" db="EMBL/GenBank/DDBJ databases">
        <title>Complete sequence of Desulfosporosinus orientis DSM 765.</title>
        <authorList>
            <person name="Lucas S."/>
            <person name="Han J."/>
            <person name="Lapidus A."/>
            <person name="Cheng J.-F."/>
            <person name="Goodwin L."/>
            <person name="Pitluck S."/>
            <person name="Peters L."/>
            <person name="Ovchinnikova G."/>
            <person name="Teshima H."/>
            <person name="Detter J.C."/>
            <person name="Han C."/>
            <person name="Tapia R."/>
            <person name="Land M."/>
            <person name="Hauser L."/>
            <person name="Kyrpides N."/>
            <person name="Ivanova N."/>
            <person name="Pagani I."/>
            <person name="Pester M."/>
            <person name="Spring S."/>
            <person name="Ollivier B."/>
            <person name="Rattei T."/>
            <person name="Klenk H.-P."/>
            <person name="Wagner M."/>
            <person name="Loy A."/>
            <person name="Woyke T."/>
        </authorList>
    </citation>
    <scope>NUCLEOTIDE SEQUENCE [LARGE SCALE GENOMIC DNA]</scope>
    <source>
        <strain evidence="3">ATCC 19365 / DSM 765 / NCIMB 8382 / VKM B-1628</strain>
    </source>
</reference>
<dbReference type="OrthoDB" id="9804366at2"/>
<dbReference type="InterPro" id="IPR000192">
    <property type="entry name" value="Aminotrans_V_dom"/>
</dbReference>
<dbReference type="InterPro" id="IPR015422">
    <property type="entry name" value="PyrdxlP-dep_Trfase_small"/>
</dbReference>
<evidence type="ECO:0000313" key="3">
    <source>
        <dbReference type="Proteomes" id="UP000006346"/>
    </source>
</evidence>
<dbReference type="AlphaFoldDB" id="G7WHV7"/>
<dbReference type="EMBL" id="CP003108">
    <property type="protein sequence ID" value="AET69669.1"/>
    <property type="molecule type" value="Genomic_DNA"/>
</dbReference>
<sequence>MIYLDNAATTLQKPPCVKEAVLRAMDTFGNASRGAHAPALDALRMLMEARITLASLFGVDDPMRVVFTPNATVALNIAISGIEGHIVTTAAEHNSVLRPTYRRNNYTIVPFDNLGRVSTKAISSAIRQDTGAVVLTHASNVTGNVFDIQSVGELCAARGIHFIVDASQSAGLLPVTMKNISALCFTGHKSLLGPQGTGGLCLGPNYMPESLYVGGSGHHSFDSKHPQQLPDALEAGTQNAHGIAGLLAGVQYIQSTGLNAIHHQADTLARRFAHALSAIPGITLYGDLTAPLRVPIVSLNVKGYDSAQVASLLFEKYGIAVRAGAHCAPLVHEGLKLSGSVRFSFSHFNTAEETELAVHALSVLASKSE</sequence>
<gene>
    <name evidence="2" type="ordered locus">Desor_4236</name>
</gene>
<evidence type="ECO:0000259" key="1">
    <source>
        <dbReference type="Pfam" id="PF00266"/>
    </source>
</evidence>
<dbReference type="Gene3D" id="3.90.1150.10">
    <property type="entry name" value="Aspartate Aminotransferase, domain 1"/>
    <property type="match status" value="1"/>
</dbReference>
<proteinExistence type="predicted"/>
<feature type="domain" description="Aminotransferase class V" evidence="1">
    <location>
        <begin position="2"/>
        <end position="354"/>
    </location>
</feature>
<dbReference type="InterPro" id="IPR015424">
    <property type="entry name" value="PyrdxlP-dep_Trfase"/>
</dbReference>
<dbReference type="HOGENOM" id="CLU_003433_2_4_9"/>
<protein>
    <submittedName>
        <fullName evidence="2">Selenocysteine lyase</fullName>
    </submittedName>
</protein>
<dbReference type="Gene3D" id="3.40.640.10">
    <property type="entry name" value="Type I PLP-dependent aspartate aminotransferase-like (Major domain)"/>
    <property type="match status" value="1"/>
</dbReference>
<name>G7WHV7_DESOD</name>
<dbReference type="PANTHER" id="PTHR43586">
    <property type="entry name" value="CYSTEINE DESULFURASE"/>
    <property type="match status" value="1"/>
</dbReference>
<dbReference type="RefSeq" id="WP_014186476.1">
    <property type="nucleotide sequence ID" value="NC_016584.1"/>
</dbReference>
<organism evidence="2 3">
    <name type="scientific">Desulfosporosinus orientis (strain ATCC 19365 / DSM 765 / NCIMB 8382 / VKM B-1628 / Singapore I)</name>
    <name type="common">Desulfotomaculum orientis</name>
    <dbReference type="NCBI Taxonomy" id="768706"/>
    <lineage>
        <taxon>Bacteria</taxon>
        <taxon>Bacillati</taxon>
        <taxon>Bacillota</taxon>
        <taxon>Clostridia</taxon>
        <taxon>Eubacteriales</taxon>
        <taxon>Desulfitobacteriaceae</taxon>
        <taxon>Desulfosporosinus</taxon>
    </lineage>
</organism>
<keyword evidence="3" id="KW-1185">Reference proteome</keyword>
<reference evidence="2 3" key="2">
    <citation type="journal article" date="2012" name="J. Bacteriol.">
        <title>Complete genome sequences of Desulfosporosinus orientis DSM765T, Desulfosporosinus youngiae DSM17734T, Desulfosporosinus meridiei DSM13257T, and Desulfosporosinus acidiphilus DSM22704T.</title>
        <authorList>
            <person name="Pester M."/>
            <person name="Brambilla E."/>
            <person name="Alazard D."/>
            <person name="Rattei T."/>
            <person name="Weinmaier T."/>
            <person name="Han J."/>
            <person name="Lucas S."/>
            <person name="Lapidus A."/>
            <person name="Cheng J.F."/>
            <person name="Goodwin L."/>
            <person name="Pitluck S."/>
            <person name="Peters L."/>
            <person name="Ovchinnikova G."/>
            <person name="Teshima H."/>
            <person name="Detter J.C."/>
            <person name="Han C.S."/>
            <person name="Tapia R."/>
            <person name="Land M.L."/>
            <person name="Hauser L."/>
            <person name="Kyrpides N.C."/>
            <person name="Ivanova N.N."/>
            <person name="Pagani I."/>
            <person name="Huntmann M."/>
            <person name="Wei C.L."/>
            <person name="Davenport K.W."/>
            <person name="Daligault H."/>
            <person name="Chain P.S."/>
            <person name="Chen A."/>
            <person name="Mavromatis K."/>
            <person name="Markowitz V."/>
            <person name="Szeto E."/>
            <person name="Mikhailova N."/>
            <person name="Pati A."/>
            <person name="Wagner M."/>
            <person name="Woyke T."/>
            <person name="Ollivier B."/>
            <person name="Klenk H.P."/>
            <person name="Spring S."/>
            <person name="Loy A."/>
        </authorList>
    </citation>
    <scope>NUCLEOTIDE SEQUENCE [LARGE SCALE GENOMIC DNA]</scope>
    <source>
        <strain evidence="3">ATCC 19365 / DSM 765 / NCIMB 8382 / VKM B-1628</strain>
    </source>
</reference>
<dbReference type="Pfam" id="PF00266">
    <property type="entry name" value="Aminotran_5"/>
    <property type="match status" value="1"/>
</dbReference>
<dbReference type="eggNOG" id="COG0520">
    <property type="taxonomic scope" value="Bacteria"/>
</dbReference>
<dbReference type="PATRIC" id="fig|768706.3.peg.4295"/>
<dbReference type="STRING" id="768706.Desor_4236"/>
<keyword evidence="2" id="KW-0456">Lyase</keyword>
<dbReference type="InterPro" id="IPR015421">
    <property type="entry name" value="PyrdxlP-dep_Trfase_major"/>
</dbReference>
<dbReference type="GO" id="GO:0016829">
    <property type="term" value="F:lyase activity"/>
    <property type="evidence" value="ECO:0007669"/>
    <property type="project" value="UniProtKB-KW"/>
</dbReference>
<accession>G7WHV7</accession>
<dbReference type="KEGG" id="dor:Desor_4236"/>
<evidence type="ECO:0000313" key="2">
    <source>
        <dbReference type="EMBL" id="AET69669.1"/>
    </source>
</evidence>
<dbReference type="Proteomes" id="UP000006346">
    <property type="component" value="Chromosome"/>
</dbReference>
<dbReference type="SUPFAM" id="SSF53383">
    <property type="entry name" value="PLP-dependent transferases"/>
    <property type="match status" value="1"/>
</dbReference>
<dbReference type="PANTHER" id="PTHR43586:SF4">
    <property type="entry name" value="ISOPENICILLIN N EPIMERASE"/>
    <property type="match status" value="1"/>
</dbReference>